<evidence type="ECO:0000256" key="6">
    <source>
        <dbReference type="ARBA" id="ARBA00023136"/>
    </source>
</evidence>
<dbReference type="PANTHER" id="PTHR30487">
    <property type="entry name" value="TYPE 4 PREPILIN-LIKE PROTEINS LEADER PEPTIDE-PROCESSING ENZYME"/>
    <property type="match status" value="1"/>
</dbReference>
<keyword evidence="6 7" id="KW-0472">Membrane</keyword>
<keyword evidence="10" id="KW-0808">Transferase</keyword>
<evidence type="ECO:0000313" key="11">
    <source>
        <dbReference type="Proteomes" id="UP000295773"/>
    </source>
</evidence>
<comment type="subcellular location">
    <subcellularLocation>
        <location evidence="1">Cell membrane</location>
        <topology evidence="1">Multi-pass membrane protein</topology>
    </subcellularLocation>
</comment>
<feature type="transmembrane region" description="Helical" evidence="7">
    <location>
        <begin position="227"/>
        <end position="250"/>
    </location>
</feature>
<organism evidence="10 11">
    <name type="scientific">Longicatena caecimuris</name>
    <dbReference type="NCBI Taxonomy" id="1796635"/>
    <lineage>
        <taxon>Bacteria</taxon>
        <taxon>Bacillati</taxon>
        <taxon>Bacillota</taxon>
        <taxon>Erysipelotrichia</taxon>
        <taxon>Erysipelotrichales</taxon>
        <taxon>Erysipelotrichaceae</taxon>
        <taxon>Longicatena</taxon>
    </lineage>
</organism>
<dbReference type="InterPro" id="IPR010627">
    <property type="entry name" value="Prepilin_pept_A24_N"/>
</dbReference>
<dbReference type="GO" id="GO:0004190">
    <property type="term" value="F:aspartic-type endopeptidase activity"/>
    <property type="evidence" value="ECO:0007669"/>
    <property type="project" value="InterPro"/>
</dbReference>
<name>A0A4R3T996_9FIRM</name>
<comment type="caution">
    <text evidence="10">The sequence shown here is derived from an EMBL/GenBank/DDBJ whole genome shotgun (WGS) entry which is preliminary data.</text>
</comment>
<gene>
    <name evidence="10" type="ORF">EDD61_1131</name>
</gene>
<dbReference type="AlphaFoldDB" id="A0A4R3T996"/>
<feature type="transmembrane region" description="Helical" evidence="7">
    <location>
        <begin position="155"/>
        <end position="172"/>
    </location>
</feature>
<accession>A0A4R3T996</accession>
<comment type="similarity">
    <text evidence="2">Belongs to the peptidase A24 family.</text>
</comment>
<feature type="transmembrane region" description="Helical" evidence="7">
    <location>
        <begin position="125"/>
        <end position="143"/>
    </location>
</feature>
<proteinExistence type="inferred from homology"/>
<evidence type="ECO:0000256" key="1">
    <source>
        <dbReference type="ARBA" id="ARBA00004651"/>
    </source>
</evidence>
<dbReference type="Gene3D" id="1.20.120.1220">
    <property type="match status" value="1"/>
</dbReference>
<keyword evidence="5 7" id="KW-1133">Transmembrane helix</keyword>
<feature type="transmembrane region" description="Helical" evidence="7">
    <location>
        <begin position="192"/>
        <end position="215"/>
    </location>
</feature>
<evidence type="ECO:0000259" key="9">
    <source>
        <dbReference type="Pfam" id="PF06750"/>
    </source>
</evidence>
<evidence type="ECO:0000256" key="2">
    <source>
        <dbReference type="ARBA" id="ARBA00005801"/>
    </source>
</evidence>
<dbReference type="GO" id="GO:0005886">
    <property type="term" value="C:plasma membrane"/>
    <property type="evidence" value="ECO:0007669"/>
    <property type="project" value="UniProtKB-SubCell"/>
</dbReference>
<dbReference type="GO" id="GO:0032259">
    <property type="term" value="P:methylation"/>
    <property type="evidence" value="ECO:0007669"/>
    <property type="project" value="UniProtKB-KW"/>
</dbReference>
<feature type="transmembrane region" description="Helical" evidence="7">
    <location>
        <begin position="6"/>
        <end position="30"/>
    </location>
</feature>
<sequence length="256" mass="28739">MEKILIIFYVYAFLIGICIASFINVVIWRVPQGLSVAKGRSYCPNCHHTLAWYDLFPIFSYLLLKGKCRYCGVKIPMRDTIIEFLGGGVAIFCFHRYQFTWDTLIIFSVIMIFLAITMIDFDTMTIPNGLIIALVVPAVLMTILHPEITLLERGIGFFIVSLPMYLLTLMIPDCFGGGDIKLLAVSGFMIGWKGILLGAFIGVLTCGCYASWLLITKKTQKGAHIAFGPYLCFGIVVSLMYSEFIIHTYLSMFGLK</sequence>
<dbReference type="GO" id="GO:0006465">
    <property type="term" value="P:signal peptide processing"/>
    <property type="evidence" value="ECO:0007669"/>
    <property type="project" value="TreeGrafter"/>
</dbReference>
<feature type="domain" description="Prepilin peptidase A24 N-terminal" evidence="9">
    <location>
        <begin position="14"/>
        <end position="96"/>
    </location>
</feature>
<dbReference type="GO" id="GO:0008168">
    <property type="term" value="F:methyltransferase activity"/>
    <property type="evidence" value="ECO:0007669"/>
    <property type="project" value="UniProtKB-KW"/>
</dbReference>
<keyword evidence="11" id="KW-1185">Reference proteome</keyword>
<keyword evidence="10" id="KW-0489">Methyltransferase</keyword>
<dbReference type="GeneID" id="73795862"/>
<evidence type="ECO:0000256" key="4">
    <source>
        <dbReference type="ARBA" id="ARBA00022692"/>
    </source>
</evidence>
<evidence type="ECO:0000256" key="5">
    <source>
        <dbReference type="ARBA" id="ARBA00022989"/>
    </source>
</evidence>
<dbReference type="PANTHER" id="PTHR30487:SF0">
    <property type="entry name" value="PREPILIN LEADER PEPTIDASE_N-METHYLTRANSFERASE-RELATED"/>
    <property type="match status" value="1"/>
</dbReference>
<evidence type="ECO:0000256" key="7">
    <source>
        <dbReference type="SAM" id="Phobius"/>
    </source>
</evidence>
<feature type="domain" description="Prepilin type IV endopeptidase peptidase" evidence="8">
    <location>
        <begin position="109"/>
        <end position="210"/>
    </location>
</feature>
<dbReference type="InterPro" id="IPR050882">
    <property type="entry name" value="Prepilin_peptidase/N-MTase"/>
</dbReference>
<evidence type="ECO:0000313" key="10">
    <source>
        <dbReference type="EMBL" id="TCU58378.1"/>
    </source>
</evidence>
<dbReference type="Proteomes" id="UP000295773">
    <property type="component" value="Unassembled WGS sequence"/>
</dbReference>
<dbReference type="Pfam" id="PF01478">
    <property type="entry name" value="Peptidase_A24"/>
    <property type="match status" value="1"/>
</dbReference>
<keyword evidence="3" id="KW-1003">Cell membrane</keyword>
<dbReference type="InterPro" id="IPR000045">
    <property type="entry name" value="Prepilin_IV_endopep_pep"/>
</dbReference>
<feature type="transmembrane region" description="Helical" evidence="7">
    <location>
        <begin position="99"/>
        <end position="119"/>
    </location>
</feature>
<keyword evidence="4 7" id="KW-0812">Transmembrane</keyword>
<dbReference type="RefSeq" id="WP_008687975.1">
    <property type="nucleotide sequence ID" value="NZ_AP024510.1"/>
</dbReference>
<dbReference type="EMBL" id="SMBP01000013">
    <property type="protein sequence ID" value="TCU58378.1"/>
    <property type="molecule type" value="Genomic_DNA"/>
</dbReference>
<dbReference type="Pfam" id="PF06750">
    <property type="entry name" value="A24_N_bact"/>
    <property type="match status" value="1"/>
</dbReference>
<reference evidence="10 11" key="1">
    <citation type="submission" date="2019-03" db="EMBL/GenBank/DDBJ databases">
        <title>Genomic Encyclopedia of Type Strains, Phase IV (KMG-IV): sequencing the most valuable type-strain genomes for metagenomic binning, comparative biology and taxonomic classification.</title>
        <authorList>
            <person name="Goeker M."/>
        </authorList>
    </citation>
    <scope>NUCLEOTIDE SEQUENCE [LARGE SCALE GENOMIC DNA]</scope>
    <source>
        <strain evidence="10 11">DSM 29481</strain>
    </source>
</reference>
<protein>
    <submittedName>
        <fullName evidence="10">Leader peptidase (Prepilin peptidase)/N-methyltransferase</fullName>
    </submittedName>
</protein>
<evidence type="ECO:0000259" key="8">
    <source>
        <dbReference type="Pfam" id="PF01478"/>
    </source>
</evidence>
<evidence type="ECO:0000256" key="3">
    <source>
        <dbReference type="ARBA" id="ARBA00022475"/>
    </source>
</evidence>